<comment type="similarity">
    <text evidence="2">Belongs to the class-II aminoacyl-tRNA synthetase family.</text>
</comment>
<evidence type="ECO:0000256" key="11">
    <source>
        <dbReference type="ARBA" id="ARBA00047844"/>
    </source>
</evidence>
<reference evidence="13 14" key="1">
    <citation type="journal article" date="2014" name="Genome Announc.">
        <title>Genome Sequence of the Microsporidian Species Nematocida sp1 Strain ERTm6 (ATCC PRA-372).</title>
        <authorList>
            <person name="Bakowski M.A."/>
            <person name="Priest M."/>
            <person name="Young S."/>
            <person name="Cuomo C.A."/>
            <person name="Troemel E.R."/>
        </authorList>
    </citation>
    <scope>NUCLEOTIDE SEQUENCE [LARGE SCALE GENOMIC DNA]</scope>
    <source>
        <strain evidence="13 14">ERTm6</strain>
    </source>
</reference>
<evidence type="ECO:0000313" key="14">
    <source>
        <dbReference type="Proteomes" id="UP000054524"/>
    </source>
</evidence>
<dbReference type="RefSeq" id="XP_052906015.1">
    <property type="nucleotide sequence ID" value="XM_053048190.1"/>
</dbReference>
<dbReference type="InterPro" id="IPR006195">
    <property type="entry name" value="aa-tRNA-synth_II"/>
</dbReference>
<dbReference type="GeneID" id="77675512"/>
<comment type="caution">
    <text evidence="13">The sequence shown here is derived from an EMBL/GenBank/DDBJ whole genome shotgun (WGS) entry which is preliminary data.</text>
</comment>
<comment type="subcellular location">
    <subcellularLocation>
        <location evidence="1">Cytoplasm</location>
    </subcellularLocation>
</comment>
<dbReference type="GO" id="GO:0005737">
    <property type="term" value="C:cytoplasm"/>
    <property type="evidence" value="ECO:0007669"/>
    <property type="project" value="UniProtKB-SubCell"/>
</dbReference>
<evidence type="ECO:0000256" key="1">
    <source>
        <dbReference type="ARBA" id="ARBA00004496"/>
    </source>
</evidence>
<dbReference type="GO" id="GO:0005524">
    <property type="term" value="F:ATP binding"/>
    <property type="evidence" value="ECO:0007669"/>
    <property type="project" value="UniProtKB-KW"/>
</dbReference>
<dbReference type="Pfam" id="PF00152">
    <property type="entry name" value="tRNA-synt_2"/>
    <property type="match status" value="1"/>
</dbReference>
<protein>
    <recommendedName>
        <fullName evidence="3">asparagine--tRNA ligase</fullName>
        <ecNumber evidence="3">6.1.1.22</ecNumber>
    </recommendedName>
    <alternativeName>
        <fullName evidence="10">Asparaginyl-tRNA synthetase</fullName>
    </alternativeName>
</protein>
<evidence type="ECO:0000256" key="2">
    <source>
        <dbReference type="ARBA" id="ARBA00008226"/>
    </source>
</evidence>
<evidence type="ECO:0000256" key="9">
    <source>
        <dbReference type="ARBA" id="ARBA00023146"/>
    </source>
</evidence>
<evidence type="ECO:0000259" key="12">
    <source>
        <dbReference type="PROSITE" id="PS50862"/>
    </source>
</evidence>
<comment type="catalytic activity">
    <reaction evidence="11">
        <text>tRNA(Asn) + L-asparagine + ATP = L-asparaginyl-tRNA(Asn) + AMP + diphosphate + H(+)</text>
        <dbReference type="Rhea" id="RHEA:11180"/>
        <dbReference type="Rhea" id="RHEA-COMP:9659"/>
        <dbReference type="Rhea" id="RHEA-COMP:9674"/>
        <dbReference type="ChEBI" id="CHEBI:15378"/>
        <dbReference type="ChEBI" id="CHEBI:30616"/>
        <dbReference type="ChEBI" id="CHEBI:33019"/>
        <dbReference type="ChEBI" id="CHEBI:58048"/>
        <dbReference type="ChEBI" id="CHEBI:78442"/>
        <dbReference type="ChEBI" id="CHEBI:78515"/>
        <dbReference type="ChEBI" id="CHEBI:456215"/>
        <dbReference type="EC" id="6.1.1.22"/>
    </reaction>
</comment>
<dbReference type="EC" id="6.1.1.22" evidence="3"/>
<keyword evidence="6" id="KW-0547">Nucleotide-binding</keyword>
<dbReference type="InterPro" id="IPR045864">
    <property type="entry name" value="aa-tRNA-synth_II/BPL/LPL"/>
</dbReference>
<dbReference type="GO" id="GO:0006421">
    <property type="term" value="P:asparaginyl-tRNA aminoacylation"/>
    <property type="evidence" value="ECO:0007669"/>
    <property type="project" value="TreeGrafter"/>
</dbReference>
<dbReference type="Gene3D" id="3.30.930.10">
    <property type="entry name" value="Bira Bifunctional Protein, Domain 2"/>
    <property type="match status" value="1"/>
</dbReference>
<evidence type="ECO:0000256" key="8">
    <source>
        <dbReference type="ARBA" id="ARBA00022917"/>
    </source>
</evidence>
<gene>
    <name evidence="13" type="ORF">NESG_00539</name>
</gene>
<keyword evidence="14" id="KW-1185">Reference proteome</keyword>
<dbReference type="SUPFAM" id="SSF55681">
    <property type="entry name" value="Class II aaRS and biotin synthetases"/>
    <property type="match status" value="1"/>
</dbReference>
<evidence type="ECO:0000256" key="4">
    <source>
        <dbReference type="ARBA" id="ARBA00022490"/>
    </source>
</evidence>
<dbReference type="PROSITE" id="PS50862">
    <property type="entry name" value="AA_TRNA_LIGASE_II"/>
    <property type="match status" value="1"/>
</dbReference>
<evidence type="ECO:0000256" key="10">
    <source>
        <dbReference type="ARBA" id="ARBA00029886"/>
    </source>
</evidence>
<dbReference type="InterPro" id="IPR012340">
    <property type="entry name" value="NA-bd_OB-fold"/>
</dbReference>
<dbReference type="GO" id="GO:0004816">
    <property type="term" value="F:asparagine-tRNA ligase activity"/>
    <property type="evidence" value="ECO:0007669"/>
    <property type="project" value="UniProtKB-EC"/>
</dbReference>
<keyword evidence="5" id="KW-0436">Ligase</keyword>
<proteinExistence type="inferred from homology"/>
<dbReference type="InterPro" id="IPR004364">
    <property type="entry name" value="Aa-tRNA-synt_II"/>
</dbReference>
<dbReference type="Gene3D" id="2.40.50.140">
    <property type="entry name" value="Nucleic acid-binding proteins"/>
    <property type="match status" value="1"/>
</dbReference>
<dbReference type="PANTHER" id="PTHR22594">
    <property type="entry name" value="ASPARTYL/LYSYL-TRNA SYNTHETASE"/>
    <property type="match status" value="1"/>
</dbReference>
<dbReference type="Proteomes" id="UP000054524">
    <property type="component" value="Unassembled WGS sequence"/>
</dbReference>
<keyword evidence="9" id="KW-0030">Aminoacyl-tRNA synthetase</keyword>
<sequence length="457" mass="52071">MRSSGEEAKHGEKSLKIDDMEICSKEYEIKDIDSSLIGKTIRFHGWVRSFHQIGKKSFFTVYSAGYMAKCMHVSEEEKIHLTKHTSVIVTGDVKKNFTKDSFPCEIHVKSFEIFGGKLAPTFEIDREQTSESFLLDHQHLLIRDMEKTAVLKVRAELLKLARAFYDEKEYTEVTPPTLVQTQVEGGSTLFKMDYFGEDAFLTQSSQLYLETVAPIFGKAYCIASSYRAEKSNTRRHLSEYTHVEAELAWIDFETLLSEIEDMIIYLTKGFNTKCISILKHFGVKMEALAVPEKPFKRLKHSEAIDILVKEGVKKEDGTDYTYADDIPDAPERFICDVVGKGAPVFLVKFPFEMKSFYMEKTEGTLTNSCDLLYPGVGEIVGGSMRLCDYDELLAGFKREGISPEPYKFYTDQALYGAFPHGGYGLGFERIIMGFMPEIVSKVRHACLYPRFNGRCRP</sequence>
<dbReference type="HOGENOM" id="CLU_004553_2_0_1"/>
<evidence type="ECO:0000313" key="13">
    <source>
        <dbReference type="EMBL" id="KFG27460.1"/>
    </source>
</evidence>
<name>A0A086J5P2_NEMA1</name>
<accession>A0A086J5P2</accession>
<feature type="domain" description="Aminoacyl-transfer RNA synthetases class-II family profile" evidence="12">
    <location>
        <begin position="151"/>
        <end position="449"/>
    </location>
</feature>
<dbReference type="PANTHER" id="PTHR22594:SF16">
    <property type="entry name" value="ASPARAGINE--TRNA LIGASE, CYTOPLASMIC"/>
    <property type="match status" value="1"/>
</dbReference>
<dbReference type="OrthoDB" id="1931232at2759"/>
<keyword evidence="7" id="KW-0067">ATP-binding</keyword>
<dbReference type="InterPro" id="IPR002312">
    <property type="entry name" value="Asp/Asn-tRNA-synth_IIb"/>
</dbReference>
<evidence type="ECO:0000256" key="6">
    <source>
        <dbReference type="ARBA" id="ARBA00022741"/>
    </source>
</evidence>
<keyword evidence="4" id="KW-0963">Cytoplasm</keyword>
<evidence type="ECO:0000256" key="5">
    <source>
        <dbReference type="ARBA" id="ARBA00022598"/>
    </source>
</evidence>
<dbReference type="EMBL" id="AKIJ01000001">
    <property type="protein sequence ID" value="KFG27460.1"/>
    <property type="molecule type" value="Genomic_DNA"/>
</dbReference>
<keyword evidence="8" id="KW-0648">Protein biosynthesis</keyword>
<dbReference type="AlphaFoldDB" id="A0A086J5P2"/>
<evidence type="ECO:0000256" key="3">
    <source>
        <dbReference type="ARBA" id="ARBA00012816"/>
    </source>
</evidence>
<organism evidence="13 14">
    <name type="scientific">Nematocida ausubeli (strain ATCC PRA-371 / ERTm2)</name>
    <name type="common">Nematode killer fungus</name>
    <dbReference type="NCBI Taxonomy" id="1913371"/>
    <lineage>
        <taxon>Eukaryota</taxon>
        <taxon>Fungi</taxon>
        <taxon>Fungi incertae sedis</taxon>
        <taxon>Microsporidia</taxon>
        <taxon>Nematocida</taxon>
    </lineage>
</organism>
<dbReference type="PRINTS" id="PR01042">
    <property type="entry name" value="TRNASYNTHASP"/>
</dbReference>
<evidence type="ECO:0000256" key="7">
    <source>
        <dbReference type="ARBA" id="ARBA00022840"/>
    </source>
</evidence>
<dbReference type="SUPFAM" id="SSF50249">
    <property type="entry name" value="Nucleic acid-binding proteins"/>
    <property type="match status" value="1"/>
</dbReference>